<feature type="transmembrane region" description="Helical" evidence="1">
    <location>
        <begin position="145"/>
        <end position="169"/>
    </location>
</feature>
<dbReference type="Proteomes" id="UP000758603">
    <property type="component" value="Unassembled WGS sequence"/>
</dbReference>
<accession>A0A9P8UWX9</accession>
<feature type="transmembrane region" description="Helical" evidence="1">
    <location>
        <begin position="189"/>
        <end position="210"/>
    </location>
</feature>
<keyword evidence="1" id="KW-0472">Membrane</keyword>
<feature type="transmembrane region" description="Helical" evidence="1">
    <location>
        <begin position="244"/>
        <end position="265"/>
    </location>
</feature>
<dbReference type="RefSeq" id="XP_045963993.1">
    <property type="nucleotide sequence ID" value="XM_046096160.1"/>
</dbReference>
<protein>
    <submittedName>
        <fullName evidence="2">Ubiquitin carrier protein</fullName>
    </submittedName>
</protein>
<feature type="transmembrane region" description="Helical" evidence="1">
    <location>
        <begin position="25"/>
        <end position="48"/>
    </location>
</feature>
<feature type="transmembrane region" description="Helical" evidence="1">
    <location>
        <begin position="322"/>
        <end position="342"/>
    </location>
</feature>
<dbReference type="OrthoDB" id="2896006at2759"/>
<feature type="transmembrane region" description="Helical" evidence="1">
    <location>
        <begin position="118"/>
        <end position="139"/>
    </location>
</feature>
<keyword evidence="1" id="KW-1133">Transmembrane helix</keyword>
<dbReference type="AlphaFoldDB" id="A0A9P8UWX9"/>
<dbReference type="EMBL" id="JAGPXC010000001">
    <property type="protein sequence ID" value="KAH6659862.1"/>
    <property type="molecule type" value="Genomic_DNA"/>
</dbReference>
<evidence type="ECO:0000256" key="1">
    <source>
        <dbReference type="SAM" id="Phobius"/>
    </source>
</evidence>
<comment type="caution">
    <text evidence="2">The sequence shown here is derived from an EMBL/GenBank/DDBJ whole genome shotgun (WGS) entry which is preliminary data.</text>
</comment>
<proteinExistence type="predicted"/>
<evidence type="ECO:0000313" key="3">
    <source>
        <dbReference type="Proteomes" id="UP000758603"/>
    </source>
</evidence>
<evidence type="ECO:0000313" key="2">
    <source>
        <dbReference type="EMBL" id="KAH6659862.1"/>
    </source>
</evidence>
<dbReference type="GeneID" id="70125053"/>
<keyword evidence="1" id="KW-0812">Transmembrane</keyword>
<organism evidence="2 3">
    <name type="scientific">Truncatella angustata</name>
    <dbReference type="NCBI Taxonomy" id="152316"/>
    <lineage>
        <taxon>Eukaryota</taxon>
        <taxon>Fungi</taxon>
        <taxon>Dikarya</taxon>
        <taxon>Ascomycota</taxon>
        <taxon>Pezizomycotina</taxon>
        <taxon>Sordariomycetes</taxon>
        <taxon>Xylariomycetidae</taxon>
        <taxon>Amphisphaeriales</taxon>
        <taxon>Sporocadaceae</taxon>
        <taxon>Truncatella</taxon>
    </lineage>
</organism>
<name>A0A9P8UWX9_9PEZI</name>
<sequence>MYRDIATHVYKRAVDDGAVYQLPGWAFGLIILDFIVFLPFLFIIGYTFNNVFPVIAMVEDPSPPAYEPVSLNAETDSLAEDNAPIADESARSGQDTRAISSSFRGLHRTIIAISGWRSYFRGLACWLALTVSTMFVYGIVSAVPFVPAIVAAMISAIALVQLYAAWNHIVISVPSEKPFYQRLPPFKKAFQACALPTVLYFVALEIHTWFPRFLAGVLGMTTWDYSSNPGQVPQPKASDSWKGLIIFIVSIAITIFVTIPAHVVLTRTQASLLPEEDETIVPFDRSFQGKLEPAIVGGKGYVTIVDAWQTFSRASWVRLVKLYVKLFLVSLAVYFAFALILVPEALLIARSTEKAQ</sequence>
<keyword evidence="3" id="KW-1185">Reference proteome</keyword>
<reference evidence="2" key="1">
    <citation type="journal article" date="2021" name="Nat. Commun.">
        <title>Genetic determinants of endophytism in the Arabidopsis root mycobiome.</title>
        <authorList>
            <person name="Mesny F."/>
            <person name="Miyauchi S."/>
            <person name="Thiergart T."/>
            <person name="Pickel B."/>
            <person name="Atanasova L."/>
            <person name="Karlsson M."/>
            <person name="Huettel B."/>
            <person name="Barry K.W."/>
            <person name="Haridas S."/>
            <person name="Chen C."/>
            <person name="Bauer D."/>
            <person name="Andreopoulos W."/>
            <person name="Pangilinan J."/>
            <person name="LaButti K."/>
            <person name="Riley R."/>
            <person name="Lipzen A."/>
            <person name="Clum A."/>
            <person name="Drula E."/>
            <person name="Henrissat B."/>
            <person name="Kohler A."/>
            <person name="Grigoriev I.V."/>
            <person name="Martin F.M."/>
            <person name="Hacquard S."/>
        </authorList>
    </citation>
    <scope>NUCLEOTIDE SEQUENCE</scope>
    <source>
        <strain evidence="2">MPI-SDFR-AT-0073</strain>
    </source>
</reference>
<gene>
    <name evidence="2" type="ORF">BKA67DRAFT_31300</name>
</gene>